<keyword evidence="1" id="KW-0812">Transmembrane</keyword>
<evidence type="ECO:0000313" key="3">
    <source>
        <dbReference type="EMBL" id="CDS87558.1"/>
    </source>
</evidence>
<dbReference type="AlphaFoldDB" id="A0A069A7T4"/>
<dbReference type="RefSeq" id="WP_021390179.1">
    <property type="nucleotide sequence ID" value="NZ_BBYB01000071.1"/>
</dbReference>
<evidence type="ECO:0000256" key="1">
    <source>
        <dbReference type="SAM" id="Phobius"/>
    </source>
</evidence>
<proteinExistence type="predicted"/>
<dbReference type="EMBL" id="LK932360">
    <property type="protein sequence ID" value="CDS84201.1"/>
    <property type="molecule type" value="Genomic_DNA"/>
</dbReference>
<feature type="transmembrane region" description="Helical" evidence="1">
    <location>
        <begin position="136"/>
        <end position="160"/>
    </location>
</feature>
<feature type="transmembrane region" description="Helical" evidence="1">
    <location>
        <begin position="106"/>
        <end position="130"/>
    </location>
</feature>
<feature type="transmembrane region" description="Helical" evidence="1">
    <location>
        <begin position="20"/>
        <end position="39"/>
    </location>
</feature>
<sequence>MIKIINAFKQEFGQIKRDAMLFIVCVSPILCGVFIKFGIPLIQNISLNKFYYQLNLEPYFLMFDLLLAFITPFMFFFASTMVILGEIDDSISRYLIVTPLGKTGYLISRFGIPGILAFIITMILLIFFSLTKISLLLNLSISLLVLLQGIIISILVISLSSNKLEGMVITKFSGVFMMGILAPFFILNKAQYILFFLPTFWISKAFKEDNYVYMFISIVISLIWILLLFKKFSKKIVK</sequence>
<keyword evidence="1" id="KW-0472">Membrane</keyword>
<gene>
    <name evidence="3" type="ORF">BN1096_620099</name>
    <name evidence="2" type="ORF">BN1097_250099</name>
</gene>
<dbReference type="EMBL" id="LK932516">
    <property type="protein sequence ID" value="CDS87558.1"/>
    <property type="molecule type" value="Genomic_DNA"/>
</dbReference>
<protein>
    <submittedName>
        <fullName evidence="2">ABC-type transport system, multidrug-family permease</fullName>
    </submittedName>
</protein>
<reference evidence="2" key="1">
    <citation type="submission" date="2014-07" db="EMBL/GenBank/DDBJ databases">
        <authorList>
            <person name="Monot Marc"/>
        </authorList>
    </citation>
    <scope>NUCLEOTIDE SEQUENCE</scope>
    <source>
        <strain evidence="2">7032994</strain>
    </source>
</reference>
<keyword evidence="1" id="KW-1133">Transmembrane helix</keyword>
<evidence type="ECO:0000313" key="2">
    <source>
        <dbReference type="EMBL" id="CDS84201.1"/>
    </source>
</evidence>
<feature type="transmembrane region" description="Helical" evidence="1">
    <location>
        <begin position="59"/>
        <end position="85"/>
    </location>
</feature>
<feature type="transmembrane region" description="Helical" evidence="1">
    <location>
        <begin position="172"/>
        <end position="191"/>
    </location>
</feature>
<organism evidence="2">
    <name type="scientific">Clostridioides difficile</name>
    <name type="common">Peptoclostridium difficile</name>
    <dbReference type="NCBI Taxonomy" id="1496"/>
    <lineage>
        <taxon>Bacteria</taxon>
        <taxon>Bacillati</taxon>
        <taxon>Bacillota</taxon>
        <taxon>Clostridia</taxon>
        <taxon>Peptostreptococcales</taxon>
        <taxon>Peptostreptococcaceae</taxon>
        <taxon>Clostridioides</taxon>
    </lineage>
</organism>
<name>A0A069A7T4_CLODI</name>
<accession>A0A069A7T4</accession>
<feature type="transmembrane region" description="Helical" evidence="1">
    <location>
        <begin position="211"/>
        <end position="229"/>
    </location>
</feature>